<dbReference type="InterPro" id="IPR051258">
    <property type="entry name" value="Diverse_Substrate_Transporter"/>
</dbReference>
<feature type="transmembrane region" description="Helical" evidence="6">
    <location>
        <begin position="36"/>
        <end position="56"/>
    </location>
</feature>
<dbReference type="GO" id="GO:0005886">
    <property type="term" value="C:plasma membrane"/>
    <property type="evidence" value="ECO:0007669"/>
    <property type="project" value="UniProtKB-SubCell"/>
</dbReference>
<dbReference type="EMBL" id="DTDV01000019">
    <property type="protein sequence ID" value="HGK24266.1"/>
    <property type="molecule type" value="Genomic_DNA"/>
</dbReference>
<keyword evidence="4 6" id="KW-1133">Transmembrane helix</keyword>
<feature type="transmembrane region" description="Helical" evidence="6">
    <location>
        <begin position="211"/>
        <end position="230"/>
    </location>
</feature>
<dbReference type="PANTHER" id="PTHR42920:SF5">
    <property type="entry name" value="EAMA DOMAIN-CONTAINING PROTEIN"/>
    <property type="match status" value="1"/>
</dbReference>
<evidence type="ECO:0000256" key="3">
    <source>
        <dbReference type="ARBA" id="ARBA00022692"/>
    </source>
</evidence>
<feature type="transmembrane region" description="Helical" evidence="6">
    <location>
        <begin position="89"/>
        <end position="107"/>
    </location>
</feature>
<proteinExistence type="predicted"/>
<keyword evidence="5 6" id="KW-0472">Membrane</keyword>
<evidence type="ECO:0000256" key="4">
    <source>
        <dbReference type="ARBA" id="ARBA00022989"/>
    </source>
</evidence>
<feature type="transmembrane region" description="Helical" evidence="6">
    <location>
        <begin position="146"/>
        <end position="167"/>
    </location>
</feature>
<evidence type="ECO:0000256" key="1">
    <source>
        <dbReference type="ARBA" id="ARBA00004651"/>
    </source>
</evidence>
<feature type="transmembrane region" description="Helical" evidence="6">
    <location>
        <begin position="116"/>
        <end position="134"/>
    </location>
</feature>
<dbReference type="PANTHER" id="PTHR42920">
    <property type="entry name" value="OS03G0707200 PROTEIN-RELATED"/>
    <property type="match status" value="1"/>
</dbReference>
<dbReference type="InterPro" id="IPR037185">
    <property type="entry name" value="EmrE-like"/>
</dbReference>
<feature type="domain" description="EamA" evidence="7">
    <location>
        <begin position="146"/>
        <end position="281"/>
    </location>
</feature>
<evidence type="ECO:0000256" key="2">
    <source>
        <dbReference type="ARBA" id="ARBA00022475"/>
    </source>
</evidence>
<dbReference type="SUPFAM" id="SSF103481">
    <property type="entry name" value="Multidrug resistance efflux transporter EmrE"/>
    <property type="match status" value="2"/>
</dbReference>
<comment type="caution">
    <text evidence="8">The sequence shown here is derived from an EMBL/GenBank/DDBJ whole genome shotgun (WGS) entry which is preliminary data.</text>
</comment>
<feature type="transmembrane region" description="Helical" evidence="6">
    <location>
        <begin position="265"/>
        <end position="286"/>
    </location>
</feature>
<gene>
    <name evidence="8" type="ORF">ENU78_07560</name>
</gene>
<feature type="domain" description="EamA" evidence="7">
    <location>
        <begin position="7"/>
        <end position="135"/>
    </location>
</feature>
<evidence type="ECO:0000256" key="5">
    <source>
        <dbReference type="ARBA" id="ARBA00023136"/>
    </source>
</evidence>
<evidence type="ECO:0000313" key="8">
    <source>
        <dbReference type="EMBL" id="HGK24266.1"/>
    </source>
</evidence>
<keyword evidence="3 6" id="KW-0812">Transmembrane</keyword>
<keyword evidence="2" id="KW-1003">Cell membrane</keyword>
<feature type="transmembrane region" description="Helical" evidence="6">
    <location>
        <begin position="9"/>
        <end position="30"/>
    </location>
</feature>
<dbReference type="Pfam" id="PF00892">
    <property type="entry name" value="EamA"/>
    <property type="match status" value="2"/>
</dbReference>
<reference evidence="8" key="1">
    <citation type="journal article" date="2020" name="mSystems">
        <title>Genome- and Community-Level Interaction Insights into Carbon Utilization and Element Cycling Functions of Hydrothermarchaeota in Hydrothermal Sediment.</title>
        <authorList>
            <person name="Zhou Z."/>
            <person name="Liu Y."/>
            <person name="Xu W."/>
            <person name="Pan J."/>
            <person name="Luo Z.H."/>
            <person name="Li M."/>
        </authorList>
    </citation>
    <scope>NUCLEOTIDE SEQUENCE [LARGE SCALE GENOMIC DNA]</scope>
    <source>
        <strain evidence="8">SpSt-70</strain>
    </source>
</reference>
<feature type="transmembrane region" description="Helical" evidence="6">
    <location>
        <begin position="242"/>
        <end position="259"/>
    </location>
</feature>
<accession>A0A7V3ZJP2</accession>
<evidence type="ECO:0000256" key="6">
    <source>
        <dbReference type="SAM" id="Phobius"/>
    </source>
</evidence>
<dbReference type="OMA" id="QWLCLGR"/>
<name>A0A7V3ZJP2_DICTH</name>
<protein>
    <submittedName>
        <fullName evidence="8">DMT family transporter</fullName>
    </submittedName>
</protein>
<comment type="subcellular location">
    <subcellularLocation>
        <location evidence="1">Cell membrane</location>
        <topology evidence="1">Multi-pass membrane protein</topology>
    </subcellularLocation>
</comment>
<evidence type="ECO:0000259" key="7">
    <source>
        <dbReference type="Pfam" id="PF00892"/>
    </source>
</evidence>
<sequence>MRYDELKGLLILTLITFVWGSTFSFTKIALEVFTPFFLLFLRFLLGAFALFLFLILKRQRISINFSGVILGIINFSAIAFQTFGLRYTTATKTAFITGLSVLLVPFFEKLVFKNKIYWNLWLAVFTGFIGLIFLTTDFSSISTINWGDFLVLVCAVLYAIQIVYISYVVERREIFDLAFSEILFTAIFSFLFFLIFEPRNLPLNFILKNSLSVIYLGIGATAFTLTLQLVGQKYVSPTKSALIYNLEPVFATLFAFLLLSEKLNFQQIIGASLILISLFISIPSSFQNKS</sequence>
<dbReference type="InterPro" id="IPR000620">
    <property type="entry name" value="EamA_dom"/>
</dbReference>
<feature type="transmembrane region" description="Helical" evidence="6">
    <location>
        <begin position="174"/>
        <end position="196"/>
    </location>
</feature>
<organism evidence="8">
    <name type="scientific">Dictyoglomus thermophilum</name>
    <dbReference type="NCBI Taxonomy" id="14"/>
    <lineage>
        <taxon>Bacteria</taxon>
        <taxon>Pseudomonadati</taxon>
        <taxon>Dictyoglomota</taxon>
        <taxon>Dictyoglomia</taxon>
        <taxon>Dictyoglomales</taxon>
        <taxon>Dictyoglomaceae</taxon>
        <taxon>Dictyoglomus</taxon>
    </lineage>
</organism>
<feature type="transmembrane region" description="Helical" evidence="6">
    <location>
        <begin position="63"/>
        <end position="83"/>
    </location>
</feature>
<dbReference type="AlphaFoldDB" id="A0A7V3ZJP2"/>